<evidence type="ECO:0000313" key="3">
    <source>
        <dbReference type="Proteomes" id="UP000198286"/>
    </source>
</evidence>
<accession>A0A220YHD9</accession>
<evidence type="ECO:0000313" key="4">
    <source>
        <dbReference type="Proteomes" id="UP001529272"/>
    </source>
</evidence>
<evidence type="ECO:0000313" key="2">
    <source>
        <dbReference type="EMBL" id="MDM3925691.1"/>
    </source>
</evidence>
<proteinExistence type="predicted"/>
<dbReference type="AlphaFoldDB" id="A0A220YHD9"/>
<protein>
    <submittedName>
        <fullName evidence="2">RNA 2'-phosphotransferase</fullName>
    </submittedName>
</protein>
<organism evidence="1 3">
    <name type="scientific">Mycobacterium intracellulare subsp. chimaera</name>
    <dbReference type="NCBI Taxonomy" id="222805"/>
    <lineage>
        <taxon>Bacteria</taxon>
        <taxon>Bacillati</taxon>
        <taxon>Actinomycetota</taxon>
        <taxon>Actinomycetes</taxon>
        <taxon>Mycobacteriales</taxon>
        <taxon>Mycobacteriaceae</taxon>
        <taxon>Mycobacterium</taxon>
        <taxon>Mycobacterium avium complex (MAC)</taxon>
    </lineage>
</organism>
<evidence type="ECO:0000313" key="1">
    <source>
        <dbReference type="EMBL" id="ASL16770.1"/>
    </source>
</evidence>
<reference evidence="4" key="2">
    <citation type="submission" date="2023-06" db="EMBL/GenBank/DDBJ databases">
        <title>Itaconate inhibition of nontuberculous mycobacteria.</title>
        <authorList>
            <person name="Spilker T."/>
        </authorList>
    </citation>
    <scope>NUCLEOTIDE SEQUENCE [LARGE SCALE GENOMIC DNA]</scope>
    <source>
        <strain evidence="4">FLAC1071</strain>
    </source>
</reference>
<dbReference type="RefSeq" id="WP_225326442.1">
    <property type="nucleotide sequence ID" value="NZ_CP012885.2"/>
</dbReference>
<name>A0A220YHD9_MYCIT</name>
<dbReference type="SUPFAM" id="SSF140453">
    <property type="entry name" value="EsxAB dimer-like"/>
    <property type="match status" value="1"/>
</dbReference>
<dbReference type="Proteomes" id="UP000198286">
    <property type="component" value="Chromosome"/>
</dbReference>
<keyword evidence="4" id="KW-1185">Reference proteome</keyword>
<dbReference type="EMBL" id="JASZZX010000003">
    <property type="protein sequence ID" value="MDM3925691.1"/>
    <property type="molecule type" value="Genomic_DNA"/>
</dbReference>
<reference evidence="1 3" key="1">
    <citation type="journal article" date="2017" name="Lancet Infect. Dis.">
        <title>Global outbreak of severe Mycobacterium chimaera disease after cardiac surgery: a molecular epidemiological study.</title>
        <authorList>
            <person name="van Ingen J."/>
            <person name="Kohl T."/>
            <person name="Kranzer K."/>
            <person name="Hasse B."/>
            <person name="Keller P."/>
            <person name="Szafranska A."/>
            <person name="Hillemann D."/>
            <person name="Chand M."/>
            <person name="Schreiber P."/>
            <person name="Sommerstein R."/>
            <person name="Berger C."/>
            <person name="Genoni M."/>
            <person name="Ruegg C."/>
            <person name="Troillet N."/>
            <person name="Widmer A.F."/>
            <person name="Becker S.L."/>
            <person name="Herrmann M."/>
            <person name="Eckmanns T."/>
            <person name="Haller S."/>
            <person name="Hoeller C."/>
            <person name="Debast S.B."/>
            <person name="Wolfhagen M.J."/>
            <person name="Hopman J."/>
            <person name="Kluytmans J."/>
            <person name="Langelaar M."/>
            <person name="Notermans D.W."/>
            <person name="ten Oever J."/>
            <person name="van den Barselaar P."/>
            <person name="Vonk A.B.A."/>
            <person name="Vos M.C."/>
            <person name="Ahmed N."/>
            <person name="Brown T."/>
            <person name="Crook D."/>
            <person name="Lamagni T."/>
            <person name="Phin N."/>
            <person name="Smith E.G."/>
            <person name="Zambon M."/>
            <person name="Serr A."/>
            <person name="Goetting T."/>
            <person name="Ebner W."/>
            <person name="Thuermer A."/>
            <person name="Utpatel C."/>
            <person name="Sproer C."/>
            <person name="Bunk B."/>
            <person name="Nubel U."/>
            <person name="Bloemberg G."/>
            <person name="Bottger E."/>
            <person name="Niemann S."/>
            <person name="Wagner D."/>
            <person name="Sax H."/>
        </authorList>
    </citation>
    <scope>NUCLEOTIDE SEQUENCE [LARGE SCALE GENOMIC DNA]</scope>
    <source>
        <strain evidence="1 3">ZUERICH-2</strain>
    </source>
</reference>
<dbReference type="Proteomes" id="UP001529272">
    <property type="component" value="Unassembled WGS sequence"/>
</dbReference>
<gene>
    <name evidence="1" type="ORF">MYCOZU2_04403</name>
    <name evidence="2" type="ORF">QRB35_06585</name>
</gene>
<dbReference type="EMBL" id="CP015267">
    <property type="protein sequence ID" value="ASL16770.1"/>
    <property type="molecule type" value="Genomic_DNA"/>
</dbReference>
<dbReference type="GeneID" id="45456086"/>
<dbReference type="InterPro" id="IPR036689">
    <property type="entry name" value="ESAT-6-like_sf"/>
</dbReference>
<reference evidence="2" key="4">
    <citation type="submission" date="2023-06" db="EMBL/GenBank/DDBJ databases">
        <authorList>
            <person name="Spilker T."/>
        </authorList>
    </citation>
    <scope>NUCLEOTIDE SEQUENCE</scope>
    <source>
        <strain evidence="2">FLAC1071</strain>
    </source>
</reference>
<reference evidence="2 4" key="3">
    <citation type="submission" date="2023-06" db="EMBL/GenBank/DDBJ databases">
        <title>Itaconate inhibition of nontuberculous mycobacteria.</title>
        <authorList>
            <person name="Breen P."/>
            <person name="Zimbric M."/>
            <person name="Caverly L."/>
        </authorList>
    </citation>
    <scope>NUCLEOTIDE SEQUENCE [LARGE SCALE GENOMIC DNA]</scope>
    <source>
        <strain evidence="2 4">FLAC1071</strain>
    </source>
</reference>
<sequence length="100" mass="10670">MADGLKVDPAALHVGSNDMFNAIGEAALDFFSHEDGLAAAAPGWIGSSELALGELAARWQARHDHHQLQVDGLGSHVAEAMLGYLTNEDESARAFRSVRE</sequence>